<protein>
    <submittedName>
        <fullName evidence="2">Uncharacterized protein</fullName>
    </submittedName>
</protein>
<organism evidence="2 3">
    <name type="scientific">Xylella fastidiosa (strain 9a5c)</name>
    <dbReference type="NCBI Taxonomy" id="160492"/>
    <lineage>
        <taxon>Bacteria</taxon>
        <taxon>Pseudomonadati</taxon>
        <taxon>Pseudomonadota</taxon>
        <taxon>Gammaproteobacteria</taxon>
        <taxon>Lysobacterales</taxon>
        <taxon>Lysobacteraceae</taxon>
        <taxon>Xylella</taxon>
    </lineage>
</organism>
<proteinExistence type="predicted"/>
<dbReference type="EMBL" id="AE003849">
    <property type="protein sequence ID" value="AAF83761.1"/>
    <property type="molecule type" value="Genomic_DNA"/>
</dbReference>
<name>Q9PES7_XYLFA</name>
<dbReference type="STRING" id="160492.XF_0951"/>
<dbReference type="RefSeq" id="WP_010893470.1">
    <property type="nucleotide sequence ID" value="NC_002488.3"/>
</dbReference>
<evidence type="ECO:0000313" key="2">
    <source>
        <dbReference type="EMBL" id="AAF83761.1"/>
    </source>
</evidence>
<reference evidence="2 3" key="1">
    <citation type="journal article" date="2000" name="Nature">
        <title>The genome sequence of the plant pathogen Xylella fastidiosa.</title>
        <authorList>
            <person name="Simpson A.J."/>
            <person name="Reinach F.C."/>
            <person name="Arruda P."/>
            <person name="Abreu F.A."/>
            <person name="Acencio M."/>
            <person name="Alvarenga R."/>
            <person name="Alves L.M."/>
            <person name="Araya J.E."/>
            <person name="Baia G.S."/>
            <person name="Baptista C.S."/>
            <person name="Barros M.H."/>
            <person name="Bonaccorsi E.D."/>
            <person name="Bordin S."/>
            <person name="Bove J.M."/>
            <person name="Briones M.R."/>
            <person name="Bueno M.R."/>
            <person name="Camargo A.A."/>
            <person name="Camargo L.E."/>
            <person name="Carraro D.M."/>
            <person name="Carrer H."/>
            <person name="Colauto N.B."/>
            <person name="Colombo C."/>
            <person name="Costa F.F."/>
            <person name="Costa M.C."/>
            <person name="Costa-Neto C.M."/>
            <person name="Coutinho L.L."/>
            <person name="Cristofani M."/>
            <person name="Dias-Neto E."/>
            <person name="Docena C."/>
            <person name="El-Dorry H."/>
            <person name="Facincani A.P."/>
            <person name="Ferreira A.J."/>
            <person name="Ferreira V.C."/>
            <person name="Ferro J.A."/>
            <person name="Fraga J.S."/>
            <person name="Franca S.C."/>
            <person name="Franco M.C."/>
            <person name="Frohme M."/>
            <person name="Furlan L.R."/>
            <person name="Garnier M."/>
            <person name="Goldman G.H."/>
            <person name="Goldman M.H."/>
            <person name="Gomes S.L."/>
            <person name="Gruber A."/>
            <person name="Ho P.L."/>
            <person name="Hoheisel J.D."/>
            <person name="Junqueira M.L."/>
            <person name="Kemper E.L."/>
            <person name="Kitajima J.P."/>
            <person name="Krieger J.E."/>
            <person name="Kuramae E.E."/>
            <person name="Laigret F."/>
            <person name="Lambais M.R."/>
            <person name="Leite L.C."/>
            <person name="Lemos E.G."/>
            <person name="Lemos M.V."/>
            <person name="Lopes S.A."/>
            <person name="Lopes C.R."/>
            <person name="Machado J.A."/>
            <person name="Machado M.A."/>
            <person name="Madeira A.M."/>
            <person name="Madeira H.M."/>
            <person name="Marino C.L."/>
            <person name="Marques M.V."/>
            <person name="Martins E.A."/>
            <person name="Martins E.M."/>
            <person name="Matsukuma A.Y."/>
            <person name="Menck C.F."/>
            <person name="Miracca E.C."/>
            <person name="Miyaki C.Y."/>
            <person name="Monteriro-Vitorello C.B."/>
            <person name="Moon D.H."/>
            <person name="Nagai M.A."/>
            <person name="Nascimento A.L."/>
            <person name="Netto L.E."/>
            <person name="Nhani A.Jr."/>
            <person name="Nobrega F.G."/>
            <person name="Nunes L.R."/>
            <person name="Oliveira M.A."/>
            <person name="de Oliveira M.C."/>
            <person name="de Oliveira R.C."/>
            <person name="Palmieri D.A."/>
            <person name="Paris A."/>
            <person name="Peixoto B.R."/>
            <person name="Pereira G.A."/>
            <person name="Pereira H.A.Jr."/>
            <person name="Pesquero J.B."/>
            <person name="Quaggio R.B."/>
            <person name="Roberto P.G."/>
            <person name="Rodrigues V."/>
            <person name="de M Rosa A.J."/>
            <person name="de Rosa V.E.Jr."/>
            <person name="de Sa R.G."/>
            <person name="Santelli R.V."/>
            <person name="Sawasaki H.E."/>
            <person name="da Silva A.C."/>
            <person name="da Silva A.M."/>
            <person name="da Silva F.R."/>
            <person name="da Silva W.A.Jr."/>
            <person name="da Silveira J.F."/>
            <person name="Silvestri M.L."/>
            <person name="Siqueira W.J."/>
            <person name="de Souza A.A."/>
            <person name="de Souza A.P."/>
            <person name="Terenzi M.F."/>
            <person name="Truffi D."/>
            <person name="Tsai S.M."/>
            <person name="Tsuhako M.H."/>
            <person name="Vallada H."/>
            <person name="Van Sluys M.A."/>
            <person name="Verjovski-Almeida S."/>
            <person name="Vettore A.L."/>
            <person name="Zago M.A."/>
            <person name="Zatz M."/>
            <person name="Meidanis J."/>
            <person name="Setubal J.C."/>
        </authorList>
    </citation>
    <scope>NUCLEOTIDE SEQUENCE [LARGE SCALE GENOMIC DNA]</scope>
    <source>
        <strain evidence="2 3">9a5c</strain>
    </source>
</reference>
<feature type="region of interest" description="Disordered" evidence="1">
    <location>
        <begin position="46"/>
        <end position="79"/>
    </location>
</feature>
<dbReference type="AlphaFoldDB" id="Q9PES7"/>
<sequence>MSETRHSAQQAPATEAHVCGAFYPYDPSGLRHTPITPACVAQRNTAPRNLMRHNALHPKLKNSPYPKARNHRPNREPQF</sequence>
<dbReference type="Proteomes" id="UP000000812">
    <property type="component" value="Chromosome"/>
</dbReference>
<gene>
    <name evidence="2" type="ordered locus">XF_0951</name>
</gene>
<dbReference type="HOGENOM" id="CLU_2605267_0_0_6"/>
<evidence type="ECO:0000313" key="3">
    <source>
        <dbReference type="Proteomes" id="UP000000812"/>
    </source>
</evidence>
<feature type="compositionally biased region" description="Basic residues" evidence="1">
    <location>
        <begin position="50"/>
        <end position="60"/>
    </location>
</feature>
<accession>Q9PES7</accession>
<evidence type="ECO:0000256" key="1">
    <source>
        <dbReference type="SAM" id="MobiDB-lite"/>
    </source>
</evidence>
<dbReference type="PIR" id="H82740">
    <property type="entry name" value="H82740"/>
</dbReference>
<dbReference type="KEGG" id="xfa:XF_0951"/>